<dbReference type="EMBL" id="BGJZ01000412">
    <property type="protein sequence ID" value="GBH14046.1"/>
    <property type="molecule type" value="Genomic_DNA"/>
</dbReference>
<sequence>MEGPETHFLGFCCGVGKAPIAIGQVPECKVLQVVLDIARSCLLCHGCLKRPKVSKVLFS</sequence>
<name>A0A2V0QLP9_PSESF</name>
<reference evidence="1 3" key="1">
    <citation type="submission" date="2018-04" db="EMBL/GenBank/DDBJ databases">
        <title>Draft genome sequence of Pseudomonas syringae pv. actinidiae biovar 1 strains isolated from kiwifruit in Kagawa prefecture.</title>
        <authorList>
            <person name="Tabuchi M."/>
            <person name="Saito M."/>
            <person name="Fujiwara S."/>
            <person name="Sasa N."/>
            <person name="Akimitsu K."/>
            <person name="Gomi K."/>
            <person name="Konishi-Sugita S."/>
            <person name="Hamano K."/>
            <person name="Kataoka I."/>
        </authorList>
    </citation>
    <scope>NUCLEOTIDE SEQUENCE [LARGE SCALE GENOMIC DNA]</scope>
    <source>
        <strain evidence="1 3">MAFF212206</strain>
    </source>
</reference>
<dbReference type="EMBL" id="BGKA01000300">
    <property type="protein sequence ID" value="GBH21512.1"/>
    <property type="molecule type" value="Genomic_DNA"/>
</dbReference>
<dbReference type="AlphaFoldDB" id="A0A2V0QLP9"/>
<gene>
    <name evidence="1" type="ORF">KPSA1_07544</name>
    <name evidence="2" type="ORF">KPSA3_07560</name>
</gene>
<organism evidence="1 3">
    <name type="scientific">Pseudomonas syringae pv. actinidiae</name>
    <dbReference type="NCBI Taxonomy" id="103796"/>
    <lineage>
        <taxon>Bacteria</taxon>
        <taxon>Pseudomonadati</taxon>
        <taxon>Pseudomonadota</taxon>
        <taxon>Gammaproteobacteria</taxon>
        <taxon>Pseudomonadales</taxon>
        <taxon>Pseudomonadaceae</taxon>
        <taxon>Pseudomonas</taxon>
        <taxon>Pseudomonas syringae</taxon>
    </lineage>
</organism>
<accession>A0A2V0QLP9</accession>
<evidence type="ECO:0000313" key="4">
    <source>
        <dbReference type="Proteomes" id="UP000248291"/>
    </source>
</evidence>
<evidence type="ECO:0000313" key="3">
    <source>
        <dbReference type="Proteomes" id="UP000247480"/>
    </source>
</evidence>
<dbReference type="Proteomes" id="UP000247480">
    <property type="component" value="Unassembled WGS sequence"/>
</dbReference>
<evidence type="ECO:0000313" key="2">
    <source>
        <dbReference type="EMBL" id="GBH21512.1"/>
    </source>
</evidence>
<proteinExistence type="predicted"/>
<comment type="caution">
    <text evidence="1">The sequence shown here is derived from an EMBL/GenBank/DDBJ whole genome shotgun (WGS) entry which is preliminary data.</text>
</comment>
<evidence type="ECO:0000313" key="1">
    <source>
        <dbReference type="EMBL" id="GBH14046.1"/>
    </source>
</evidence>
<dbReference type="Proteomes" id="UP000248291">
    <property type="component" value="Unassembled WGS sequence"/>
</dbReference>
<reference evidence="2 4" key="2">
    <citation type="submission" date="2018-04" db="EMBL/GenBank/DDBJ databases">
        <title>Draft genome sequence of Pseudomonas syringae pv. actinidiae biovar 3 strains isolated from kiwifruit in Kagawa prefecture.</title>
        <authorList>
            <person name="Tabuchi M."/>
            <person name="Saito M."/>
            <person name="Fujiwara S."/>
            <person name="Sasa N."/>
            <person name="Akimitsu K."/>
            <person name="Gomi K."/>
            <person name="Konishi-Sugita S."/>
            <person name="Hamano K."/>
            <person name="Kataoka I."/>
        </authorList>
    </citation>
    <scope>NUCLEOTIDE SEQUENCE [LARGE SCALE GENOMIC DNA]</scope>
    <source>
        <strain evidence="2 4">MAFF212211</strain>
    </source>
</reference>
<protein>
    <submittedName>
        <fullName evidence="1">MFS family permease</fullName>
    </submittedName>
</protein>